<keyword evidence="17" id="KW-1185">Reference proteome</keyword>
<dbReference type="Gene3D" id="1.10.287.130">
    <property type="match status" value="1"/>
</dbReference>
<dbReference type="InterPro" id="IPR004358">
    <property type="entry name" value="Sig_transdc_His_kin-like_C"/>
</dbReference>
<dbReference type="InterPro" id="IPR035965">
    <property type="entry name" value="PAS-like_dom_sf"/>
</dbReference>
<dbReference type="FunFam" id="1.10.287.130:FF:000001">
    <property type="entry name" value="Two-component sensor histidine kinase"/>
    <property type="match status" value="1"/>
</dbReference>
<dbReference type="GO" id="GO:0016036">
    <property type="term" value="P:cellular response to phosphate starvation"/>
    <property type="evidence" value="ECO:0007669"/>
    <property type="project" value="TreeGrafter"/>
</dbReference>
<evidence type="ECO:0000256" key="4">
    <source>
        <dbReference type="ARBA" id="ARBA00022475"/>
    </source>
</evidence>
<dbReference type="InterPro" id="IPR003661">
    <property type="entry name" value="HisK_dim/P_dom"/>
</dbReference>
<dbReference type="GO" id="GO:0005524">
    <property type="term" value="F:ATP binding"/>
    <property type="evidence" value="ECO:0007669"/>
    <property type="project" value="UniProtKB-KW"/>
</dbReference>
<dbReference type="FunFam" id="3.30.565.10:FF:000006">
    <property type="entry name" value="Sensor histidine kinase WalK"/>
    <property type="match status" value="1"/>
</dbReference>
<dbReference type="PANTHER" id="PTHR45453">
    <property type="entry name" value="PHOSPHATE REGULON SENSOR PROTEIN PHOR"/>
    <property type="match status" value="1"/>
</dbReference>
<keyword evidence="8 16" id="KW-0418">Kinase</keyword>
<feature type="transmembrane region" description="Helical" evidence="12">
    <location>
        <begin position="12"/>
        <end position="31"/>
    </location>
</feature>
<dbReference type="CDD" id="cd00130">
    <property type="entry name" value="PAS"/>
    <property type="match status" value="1"/>
</dbReference>
<feature type="transmembrane region" description="Helical" evidence="12">
    <location>
        <begin position="164"/>
        <end position="186"/>
    </location>
</feature>
<accession>A0AAV4LCN2</accession>
<dbReference type="PROSITE" id="PS50112">
    <property type="entry name" value="PAS"/>
    <property type="match status" value="1"/>
</dbReference>
<dbReference type="CDD" id="cd06225">
    <property type="entry name" value="HAMP"/>
    <property type="match status" value="1"/>
</dbReference>
<dbReference type="SUPFAM" id="SSF158472">
    <property type="entry name" value="HAMP domain-like"/>
    <property type="match status" value="1"/>
</dbReference>
<feature type="domain" description="HAMP" evidence="15">
    <location>
        <begin position="188"/>
        <end position="240"/>
    </location>
</feature>
<dbReference type="Pfam" id="PF00672">
    <property type="entry name" value="HAMP"/>
    <property type="match status" value="1"/>
</dbReference>
<dbReference type="Gene3D" id="3.30.450.20">
    <property type="entry name" value="PAS domain"/>
    <property type="match status" value="1"/>
</dbReference>
<dbReference type="CDD" id="cd00075">
    <property type="entry name" value="HATPase"/>
    <property type="match status" value="1"/>
</dbReference>
<evidence type="ECO:0000313" key="17">
    <source>
        <dbReference type="Proteomes" id="UP001057291"/>
    </source>
</evidence>
<keyword evidence="10" id="KW-0902">Two-component regulatory system</keyword>
<comment type="caution">
    <text evidence="16">The sequence shown here is derived from an EMBL/GenBank/DDBJ whole genome shotgun (WGS) entry which is preliminary data.</text>
</comment>
<dbReference type="InterPro" id="IPR013656">
    <property type="entry name" value="PAS_4"/>
</dbReference>
<dbReference type="InterPro" id="IPR050351">
    <property type="entry name" value="BphY/WalK/GraS-like"/>
</dbReference>
<evidence type="ECO:0000256" key="6">
    <source>
        <dbReference type="ARBA" id="ARBA00022679"/>
    </source>
</evidence>
<evidence type="ECO:0000256" key="9">
    <source>
        <dbReference type="ARBA" id="ARBA00022840"/>
    </source>
</evidence>
<dbReference type="PRINTS" id="PR00344">
    <property type="entry name" value="BCTRLSENSOR"/>
</dbReference>
<keyword evidence="12" id="KW-0812">Transmembrane</keyword>
<dbReference type="SMART" id="SM00304">
    <property type="entry name" value="HAMP"/>
    <property type="match status" value="1"/>
</dbReference>
<dbReference type="InterPro" id="IPR036097">
    <property type="entry name" value="HisK_dim/P_sf"/>
</dbReference>
<dbReference type="InterPro" id="IPR003594">
    <property type="entry name" value="HATPase_dom"/>
</dbReference>
<dbReference type="GO" id="GO:0004721">
    <property type="term" value="F:phosphoprotein phosphatase activity"/>
    <property type="evidence" value="ECO:0007669"/>
    <property type="project" value="TreeGrafter"/>
</dbReference>
<dbReference type="SMART" id="SM00091">
    <property type="entry name" value="PAS"/>
    <property type="match status" value="1"/>
</dbReference>
<protein>
    <recommendedName>
        <fullName evidence="3">histidine kinase</fullName>
        <ecNumber evidence="3">2.7.13.3</ecNumber>
    </recommendedName>
</protein>
<keyword evidence="4" id="KW-1003">Cell membrane</keyword>
<dbReference type="GO" id="GO:0005886">
    <property type="term" value="C:plasma membrane"/>
    <property type="evidence" value="ECO:0007669"/>
    <property type="project" value="UniProtKB-SubCell"/>
</dbReference>
<dbReference type="InterPro" id="IPR003660">
    <property type="entry name" value="HAMP_dom"/>
</dbReference>
<dbReference type="PROSITE" id="PS50109">
    <property type="entry name" value="HIS_KIN"/>
    <property type="match status" value="1"/>
</dbReference>
<dbReference type="Pfam" id="PF08448">
    <property type="entry name" value="PAS_4"/>
    <property type="match status" value="1"/>
</dbReference>
<keyword evidence="12" id="KW-1133">Transmembrane helix</keyword>
<dbReference type="InterPro" id="IPR005467">
    <property type="entry name" value="His_kinase_dom"/>
</dbReference>
<evidence type="ECO:0000256" key="7">
    <source>
        <dbReference type="ARBA" id="ARBA00022741"/>
    </source>
</evidence>
<proteinExistence type="predicted"/>
<feature type="domain" description="PAS" evidence="14">
    <location>
        <begin position="245"/>
        <end position="290"/>
    </location>
</feature>
<dbReference type="Pfam" id="PF00512">
    <property type="entry name" value="HisKA"/>
    <property type="match status" value="1"/>
</dbReference>
<dbReference type="SMART" id="SM00388">
    <property type="entry name" value="HisKA"/>
    <property type="match status" value="1"/>
</dbReference>
<dbReference type="PANTHER" id="PTHR45453:SF1">
    <property type="entry name" value="PHOSPHATE REGULON SENSOR PROTEIN PHOR"/>
    <property type="match status" value="1"/>
</dbReference>
<dbReference type="Proteomes" id="UP001057291">
    <property type="component" value="Unassembled WGS sequence"/>
</dbReference>
<dbReference type="Gene3D" id="3.30.565.10">
    <property type="entry name" value="Histidine kinase-like ATPase, C-terminal domain"/>
    <property type="match status" value="1"/>
</dbReference>
<keyword evidence="11 12" id="KW-0472">Membrane</keyword>
<evidence type="ECO:0000256" key="8">
    <source>
        <dbReference type="ARBA" id="ARBA00022777"/>
    </source>
</evidence>
<dbReference type="Pfam" id="PF02518">
    <property type="entry name" value="HATPase_c"/>
    <property type="match status" value="1"/>
</dbReference>
<dbReference type="NCBIfam" id="NF046044">
    <property type="entry name" value="PnpS"/>
    <property type="match status" value="1"/>
</dbReference>
<keyword evidence="6" id="KW-0808">Transferase</keyword>
<dbReference type="NCBIfam" id="TIGR00229">
    <property type="entry name" value="sensory_box"/>
    <property type="match status" value="1"/>
</dbReference>
<dbReference type="GO" id="GO:0000155">
    <property type="term" value="F:phosphorelay sensor kinase activity"/>
    <property type="evidence" value="ECO:0007669"/>
    <property type="project" value="InterPro"/>
</dbReference>
<dbReference type="SMART" id="SM00387">
    <property type="entry name" value="HATPase_c"/>
    <property type="match status" value="1"/>
</dbReference>
<comment type="catalytic activity">
    <reaction evidence="1">
        <text>ATP + protein L-histidine = ADP + protein N-phospho-L-histidine.</text>
        <dbReference type="EC" id="2.7.13.3"/>
    </reaction>
</comment>
<keyword evidence="5" id="KW-0597">Phosphoprotein</keyword>
<dbReference type="EMBL" id="BOQE01000001">
    <property type="protein sequence ID" value="GIM45533.1"/>
    <property type="molecule type" value="Genomic_DNA"/>
</dbReference>
<evidence type="ECO:0000256" key="12">
    <source>
        <dbReference type="SAM" id="Phobius"/>
    </source>
</evidence>
<dbReference type="PROSITE" id="PS50885">
    <property type="entry name" value="HAMP"/>
    <property type="match status" value="1"/>
</dbReference>
<evidence type="ECO:0000256" key="10">
    <source>
        <dbReference type="ARBA" id="ARBA00023012"/>
    </source>
</evidence>
<evidence type="ECO:0000256" key="1">
    <source>
        <dbReference type="ARBA" id="ARBA00000085"/>
    </source>
</evidence>
<keyword evidence="7" id="KW-0547">Nucleotide-binding</keyword>
<dbReference type="RefSeq" id="WP_282198726.1">
    <property type="nucleotide sequence ID" value="NZ_BOQE01000001.1"/>
</dbReference>
<dbReference type="InterPro" id="IPR000014">
    <property type="entry name" value="PAS"/>
</dbReference>
<gene>
    <name evidence="16" type="primary">phoR</name>
    <name evidence="16" type="ORF">DNHGIG_10820</name>
</gene>
<reference evidence="16" key="1">
    <citation type="journal article" date="2023" name="Int. J. Syst. Evol. Microbiol.">
        <title>Collibacillus ludicampi gen. nov., sp. nov., a new soil bacterium of the family Alicyclobacillaceae.</title>
        <authorList>
            <person name="Jojima T."/>
            <person name="Ioku Y."/>
            <person name="Fukuta Y."/>
            <person name="Shirasaka N."/>
            <person name="Matsumura Y."/>
            <person name="Mori M."/>
        </authorList>
    </citation>
    <scope>NUCLEOTIDE SEQUENCE</scope>
    <source>
        <strain evidence="16">TP075</strain>
    </source>
</reference>
<feature type="domain" description="Histidine kinase" evidence="13">
    <location>
        <begin position="369"/>
        <end position="587"/>
    </location>
</feature>
<organism evidence="16 17">
    <name type="scientific">Collibacillus ludicampi</name>
    <dbReference type="NCBI Taxonomy" id="2771369"/>
    <lineage>
        <taxon>Bacteria</taxon>
        <taxon>Bacillati</taxon>
        <taxon>Bacillota</taxon>
        <taxon>Bacilli</taxon>
        <taxon>Bacillales</taxon>
        <taxon>Alicyclobacillaceae</taxon>
        <taxon>Collibacillus</taxon>
    </lineage>
</organism>
<evidence type="ECO:0000259" key="15">
    <source>
        <dbReference type="PROSITE" id="PS50885"/>
    </source>
</evidence>
<dbReference type="InterPro" id="IPR036890">
    <property type="entry name" value="HATPase_C_sf"/>
</dbReference>
<dbReference type="SUPFAM" id="SSF55874">
    <property type="entry name" value="ATPase domain of HSP90 chaperone/DNA topoisomerase II/histidine kinase"/>
    <property type="match status" value="1"/>
</dbReference>
<evidence type="ECO:0000256" key="3">
    <source>
        <dbReference type="ARBA" id="ARBA00012438"/>
    </source>
</evidence>
<name>A0AAV4LCN2_9BACL</name>
<evidence type="ECO:0000256" key="2">
    <source>
        <dbReference type="ARBA" id="ARBA00004651"/>
    </source>
</evidence>
<evidence type="ECO:0000256" key="5">
    <source>
        <dbReference type="ARBA" id="ARBA00022553"/>
    </source>
</evidence>
<dbReference type="Gene3D" id="6.10.340.10">
    <property type="match status" value="1"/>
</dbReference>
<dbReference type="EC" id="2.7.13.3" evidence="3"/>
<dbReference type="SUPFAM" id="SSF47384">
    <property type="entry name" value="Homodimeric domain of signal transducing histidine kinase"/>
    <property type="match status" value="1"/>
</dbReference>
<keyword evidence="9" id="KW-0067">ATP-binding</keyword>
<dbReference type="AlphaFoldDB" id="A0AAV4LCN2"/>
<evidence type="ECO:0000259" key="13">
    <source>
        <dbReference type="PROSITE" id="PS50109"/>
    </source>
</evidence>
<evidence type="ECO:0000313" key="16">
    <source>
        <dbReference type="EMBL" id="GIM45533.1"/>
    </source>
</evidence>
<sequence length="593" mass="66479">MRGIRSRITFTYLILIGLALSISGVFILQLLENVKLEQVTQTLQEEGQLTVTWLRPYFASPAATRSDMMQQAEKTAKALGKEITLFDSRGKLFFDSQGNRDDGPDQPEVKSALTGFVGKDIRENEGLHTNFYYVAVPVKEGPHVLGIVRVGVPFSPIVDTLQHLWGRVGIGFLLVGIATAFVSLYFSHKLAQPIEEINRVVRRIAEGDVNERVRFRSSDELGEVSESINVMASKIAQQIEDLTQEKSKLEGILTHMDSGVIVVDRSGNIKLINPAFGKIFEVQEEKFLGRWHWECLRSYGLSSMIDDVILHGEVMRKEMNVYAPVERTLEVIITPIQGKHETIMGAVAVLHDISQWRRLERMRSEFVANVSHELRTPITAVRGFAETLLDGALADPDTAKQFVQIIYDESSRLSRLVSDLLDLSQIEHNRSIMRMETIDVVQLLRSTFDKLCHQAEQNGLTLVGNWPEHPVSVEADSDRIAQVMINLVANAITYTPKGGEISAWMEEGDDHVTVHVKDTGIGIPPQDIDRLFERFYRVDKARHRRSGGTGLGLAIVKHILEAHHGTIQVQSEVGKGSDFAFTLPKKQPDPMFS</sequence>
<evidence type="ECO:0000259" key="14">
    <source>
        <dbReference type="PROSITE" id="PS50112"/>
    </source>
</evidence>
<comment type="subcellular location">
    <subcellularLocation>
        <location evidence="2">Cell membrane</location>
        <topology evidence="2">Multi-pass membrane protein</topology>
    </subcellularLocation>
</comment>
<dbReference type="SUPFAM" id="SSF55785">
    <property type="entry name" value="PYP-like sensor domain (PAS domain)"/>
    <property type="match status" value="1"/>
</dbReference>
<evidence type="ECO:0000256" key="11">
    <source>
        <dbReference type="ARBA" id="ARBA00023136"/>
    </source>
</evidence>
<dbReference type="CDD" id="cd00082">
    <property type="entry name" value="HisKA"/>
    <property type="match status" value="1"/>
</dbReference>